<dbReference type="Pfam" id="PF07732">
    <property type="entry name" value="Cu-oxidase_3"/>
    <property type="match status" value="1"/>
</dbReference>
<dbReference type="InterPro" id="IPR008972">
    <property type="entry name" value="Cupredoxin"/>
</dbReference>
<accession>A0ABN1QYR5</accession>
<dbReference type="PROSITE" id="PS51257">
    <property type="entry name" value="PROKAR_LIPOPROTEIN"/>
    <property type="match status" value="1"/>
</dbReference>
<gene>
    <name evidence="8" type="ORF">GCM10009575_071320</name>
</gene>
<evidence type="ECO:0000256" key="1">
    <source>
        <dbReference type="ARBA" id="ARBA00022723"/>
    </source>
</evidence>
<evidence type="ECO:0008006" key="10">
    <source>
        <dbReference type="Google" id="ProtNLM"/>
    </source>
</evidence>
<organism evidence="8 9">
    <name type="scientific">Streptomyces rhizosphaericus</name>
    <dbReference type="NCBI Taxonomy" id="114699"/>
    <lineage>
        <taxon>Bacteria</taxon>
        <taxon>Bacillati</taxon>
        <taxon>Actinomycetota</taxon>
        <taxon>Actinomycetes</taxon>
        <taxon>Kitasatosporales</taxon>
        <taxon>Streptomycetaceae</taxon>
        <taxon>Streptomyces</taxon>
        <taxon>Streptomyces violaceusniger group</taxon>
    </lineage>
</organism>
<proteinExistence type="predicted"/>
<dbReference type="InterPro" id="IPR045087">
    <property type="entry name" value="Cu-oxidase_fam"/>
</dbReference>
<dbReference type="PROSITE" id="PS51318">
    <property type="entry name" value="TAT"/>
    <property type="match status" value="1"/>
</dbReference>
<keyword evidence="3" id="KW-0186">Copper</keyword>
<dbReference type="InterPro" id="IPR002355">
    <property type="entry name" value="Cu_oxidase_Cu_BS"/>
</dbReference>
<feature type="region of interest" description="Disordered" evidence="4">
    <location>
        <begin position="226"/>
        <end position="340"/>
    </location>
</feature>
<feature type="domain" description="Plastocyanin-like" evidence="6">
    <location>
        <begin position="487"/>
        <end position="594"/>
    </location>
</feature>
<dbReference type="Pfam" id="PF07731">
    <property type="entry name" value="Cu-oxidase_2"/>
    <property type="match status" value="1"/>
</dbReference>
<protein>
    <recommendedName>
        <fullName evidence="10">Copper oxidase</fullName>
    </recommendedName>
</protein>
<dbReference type="Gene3D" id="2.60.40.420">
    <property type="entry name" value="Cupredoxins - blue copper proteins"/>
    <property type="match status" value="3"/>
</dbReference>
<dbReference type="PROSITE" id="PS00080">
    <property type="entry name" value="MULTICOPPER_OXIDASE2"/>
    <property type="match status" value="1"/>
</dbReference>
<dbReference type="SUPFAM" id="SSF49503">
    <property type="entry name" value="Cupredoxins"/>
    <property type="match status" value="3"/>
</dbReference>
<feature type="domain" description="Plastocyanin-like" evidence="7">
    <location>
        <begin position="98"/>
        <end position="201"/>
    </location>
</feature>
<evidence type="ECO:0000256" key="4">
    <source>
        <dbReference type="SAM" id="MobiDB-lite"/>
    </source>
</evidence>
<evidence type="ECO:0000259" key="5">
    <source>
        <dbReference type="Pfam" id="PF00394"/>
    </source>
</evidence>
<dbReference type="Proteomes" id="UP001500418">
    <property type="component" value="Unassembled WGS sequence"/>
</dbReference>
<dbReference type="PANTHER" id="PTHR11709:SF394">
    <property type="entry name" value="FI03373P-RELATED"/>
    <property type="match status" value="1"/>
</dbReference>
<dbReference type="CDD" id="cd13896">
    <property type="entry name" value="CuRO_3_CopA"/>
    <property type="match status" value="1"/>
</dbReference>
<evidence type="ECO:0000259" key="6">
    <source>
        <dbReference type="Pfam" id="PF07731"/>
    </source>
</evidence>
<keyword evidence="2" id="KW-0560">Oxidoreductase</keyword>
<dbReference type="Pfam" id="PF00394">
    <property type="entry name" value="Cu-oxidase"/>
    <property type="match status" value="1"/>
</dbReference>
<feature type="region of interest" description="Disordered" evidence="4">
    <location>
        <begin position="25"/>
        <end position="80"/>
    </location>
</feature>
<feature type="compositionally biased region" description="Low complexity" evidence="4">
    <location>
        <begin position="324"/>
        <end position="333"/>
    </location>
</feature>
<keyword evidence="9" id="KW-1185">Reference proteome</keyword>
<dbReference type="EMBL" id="BAAAID010000062">
    <property type="protein sequence ID" value="GAA0949363.1"/>
    <property type="molecule type" value="Genomic_DNA"/>
</dbReference>
<dbReference type="CDD" id="cd13870">
    <property type="entry name" value="CuRO_2_CopA_like_1"/>
    <property type="match status" value="1"/>
</dbReference>
<dbReference type="CDD" id="cd13861">
    <property type="entry name" value="CuRO_1_CumA_like"/>
    <property type="match status" value="1"/>
</dbReference>
<feature type="domain" description="Plastocyanin-like" evidence="5">
    <location>
        <begin position="351"/>
        <end position="450"/>
    </location>
</feature>
<evidence type="ECO:0000256" key="3">
    <source>
        <dbReference type="ARBA" id="ARBA00023008"/>
    </source>
</evidence>
<dbReference type="InterPro" id="IPR001117">
    <property type="entry name" value="Cu-oxidase_2nd"/>
</dbReference>
<feature type="compositionally biased region" description="Low complexity" evidence="4">
    <location>
        <begin position="26"/>
        <end position="60"/>
    </location>
</feature>
<dbReference type="InterPro" id="IPR011706">
    <property type="entry name" value="Cu-oxidase_C"/>
</dbReference>
<dbReference type="InterPro" id="IPR011707">
    <property type="entry name" value="Cu-oxidase-like_N"/>
</dbReference>
<comment type="caution">
    <text evidence="8">The sequence shown here is derived from an EMBL/GenBank/DDBJ whole genome shotgun (WGS) entry which is preliminary data.</text>
</comment>
<dbReference type="InterPro" id="IPR006311">
    <property type="entry name" value="TAT_signal"/>
</dbReference>
<keyword evidence="1" id="KW-0479">Metal-binding</keyword>
<evidence type="ECO:0000256" key="2">
    <source>
        <dbReference type="ARBA" id="ARBA00023002"/>
    </source>
</evidence>
<evidence type="ECO:0000313" key="8">
    <source>
        <dbReference type="EMBL" id="GAA0949363.1"/>
    </source>
</evidence>
<evidence type="ECO:0000259" key="7">
    <source>
        <dbReference type="Pfam" id="PF07732"/>
    </source>
</evidence>
<reference evidence="8 9" key="1">
    <citation type="journal article" date="2019" name="Int. J. Syst. Evol. Microbiol.">
        <title>The Global Catalogue of Microorganisms (GCM) 10K type strain sequencing project: providing services to taxonomists for standard genome sequencing and annotation.</title>
        <authorList>
            <consortium name="The Broad Institute Genomics Platform"/>
            <consortium name="The Broad Institute Genome Sequencing Center for Infectious Disease"/>
            <person name="Wu L."/>
            <person name="Ma J."/>
        </authorList>
    </citation>
    <scope>NUCLEOTIDE SEQUENCE [LARGE SCALE GENOMIC DNA]</scope>
    <source>
        <strain evidence="8 9">JCM 11444</strain>
    </source>
</reference>
<feature type="compositionally biased region" description="Low complexity" evidence="4">
    <location>
        <begin position="268"/>
        <end position="313"/>
    </location>
</feature>
<dbReference type="PANTHER" id="PTHR11709">
    <property type="entry name" value="MULTI-COPPER OXIDASE"/>
    <property type="match status" value="1"/>
</dbReference>
<sequence length="600" mass="64433">MHEKTRRAVLGTGIAAAGSGLLTACGSSGPRPRAGGPDGVDGNTMGAPARPGAPADDTPAQYVSPHGPEVAAAERRRGPGPVRTFRLTATATTLDIGARKVTSWAYEDQVPGREIRVTAGDTIALTLANNLPQPTTLHWHGIRLRNDMDGVPGVTQRAIKTGAAFDYRFTAFYPGTYWIHPHSGVQLDRGLYAPLIVEDPKEPLAYDKEWVVVLDDWLDGVGGRTPDKEFERLNAGKGGAAGHAMDDGSMDDGSTDGGSTDDDGKRGATATAKTKATATATAKATPTPTPTPTAKATATAKPKATAKSTAAAGAKRDRTRSTAPKKAAPKAAPMESRLLGGHAGDVTYPYYLVNGRSPESPQVFRAKRGDRVRIRIINAGGDTAFRVALGGHRMTVTHTDGYPVVPAKTDALLLGMGERYDVLVTVKDGVFPLAVIAEGKGRSAMAVLRTRGKSPVKFPRPKELDGELLTADRLKAAEDVRLTPKEPDRIIRMRLTGSMRRWNWAINGRPYDPSQRYPVREGERVRITFINGTDMWHPVHLHGHTFALPDGGPRKDTTVLLPHHKVNVDLDADNPGLWMVHCHNVYHSESGMMTILGYQK</sequence>
<name>A0ABN1QYR5_9ACTN</name>
<evidence type="ECO:0000313" key="9">
    <source>
        <dbReference type="Proteomes" id="UP001500418"/>
    </source>
</evidence>
<dbReference type="InterPro" id="IPR034279">
    <property type="entry name" value="CuRO_3_CopA"/>
</dbReference>